<proteinExistence type="predicted"/>
<keyword evidence="3" id="KW-1185">Reference proteome</keyword>
<feature type="region of interest" description="Disordered" evidence="1">
    <location>
        <begin position="38"/>
        <end position="93"/>
    </location>
</feature>
<name>A0A9Q1JCT2_SYNKA</name>
<dbReference type="AlphaFoldDB" id="A0A9Q1JCT2"/>
<gene>
    <name evidence="2" type="ORF">SKAU_G00009380</name>
</gene>
<comment type="caution">
    <text evidence="2">The sequence shown here is derived from an EMBL/GenBank/DDBJ whole genome shotgun (WGS) entry which is preliminary data.</text>
</comment>
<evidence type="ECO:0000313" key="3">
    <source>
        <dbReference type="Proteomes" id="UP001152622"/>
    </source>
</evidence>
<dbReference type="EMBL" id="JAINUF010000001">
    <property type="protein sequence ID" value="KAJ8380160.1"/>
    <property type="molecule type" value="Genomic_DNA"/>
</dbReference>
<sequence>MVAQCMRGQQRERDSFADDFSVSLSPFFAGSNPHHSAILCRKPRPQTTTNRPYHTVRVSGVSPSQTHSVRSRPNVLAHLRGPPDQNPALTSLSRPRCPQNVLHAGLLSPDNSALPLIRRLSSPFDIR</sequence>
<organism evidence="2 3">
    <name type="scientific">Synaphobranchus kaupii</name>
    <name type="common">Kaup's arrowtooth eel</name>
    <dbReference type="NCBI Taxonomy" id="118154"/>
    <lineage>
        <taxon>Eukaryota</taxon>
        <taxon>Metazoa</taxon>
        <taxon>Chordata</taxon>
        <taxon>Craniata</taxon>
        <taxon>Vertebrata</taxon>
        <taxon>Euteleostomi</taxon>
        <taxon>Actinopterygii</taxon>
        <taxon>Neopterygii</taxon>
        <taxon>Teleostei</taxon>
        <taxon>Anguilliformes</taxon>
        <taxon>Synaphobranchidae</taxon>
        <taxon>Synaphobranchus</taxon>
    </lineage>
</organism>
<accession>A0A9Q1JCT2</accession>
<protein>
    <submittedName>
        <fullName evidence="2">Uncharacterized protein</fullName>
    </submittedName>
</protein>
<dbReference type="Proteomes" id="UP001152622">
    <property type="component" value="Chromosome 1"/>
</dbReference>
<evidence type="ECO:0000256" key="1">
    <source>
        <dbReference type="SAM" id="MobiDB-lite"/>
    </source>
</evidence>
<reference evidence="2" key="1">
    <citation type="journal article" date="2023" name="Science">
        <title>Genome structures resolve the early diversification of teleost fishes.</title>
        <authorList>
            <person name="Parey E."/>
            <person name="Louis A."/>
            <person name="Montfort J."/>
            <person name="Bouchez O."/>
            <person name="Roques C."/>
            <person name="Iampietro C."/>
            <person name="Lluch J."/>
            <person name="Castinel A."/>
            <person name="Donnadieu C."/>
            <person name="Desvignes T."/>
            <person name="Floi Bucao C."/>
            <person name="Jouanno E."/>
            <person name="Wen M."/>
            <person name="Mejri S."/>
            <person name="Dirks R."/>
            <person name="Jansen H."/>
            <person name="Henkel C."/>
            <person name="Chen W.J."/>
            <person name="Zahm M."/>
            <person name="Cabau C."/>
            <person name="Klopp C."/>
            <person name="Thompson A.W."/>
            <person name="Robinson-Rechavi M."/>
            <person name="Braasch I."/>
            <person name="Lecointre G."/>
            <person name="Bobe J."/>
            <person name="Postlethwait J.H."/>
            <person name="Berthelot C."/>
            <person name="Roest Crollius H."/>
            <person name="Guiguen Y."/>
        </authorList>
    </citation>
    <scope>NUCLEOTIDE SEQUENCE</scope>
    <source>
        <strain evidence="2">WJC10195</strain>
    </source>
</reference>
<evidence type="ECO:0000313" key="2">
    <source>
        <dbReference type="EMBL" id="KAJ8380160.1"/>
    </source>
</evidence>